<dbReference type="PRINTS" id="PR00813">
    <property type="entry name" value="BCTERIALGSPG"/>
</dbReference>
<dbReference type="NCBIfam" id="TIGR01710">
    <property type="entry name" value="typeII_sec_gspG"/>
    <property type="match status" value="1"/>
</dbReference>
<dbReference type="PROSITE" id="PS00409">
    <property type="entry name" value="PROKAR_NTER_METHYL"/>
    <property type="match status" value="1"/>
</dbReference>
<dbReference type="InterPro" id="IPR000983">
    <property type="entry name" value="Bac_GSPG_pilin"/>
</dbReference>
<evidence type="ECO:0000256" key="5">
    <source>
        <dbReference type="ARBA" id="ARBA00022481"/>
    </source>
</evidence>
<keyword evidence="5" id="KW-0488">Methylation</keyword>
<protein>
    <recommendedName>
        <fullName evidence="3">Type II secretion system core protein G</fullName>
    </recommendedName>
</protein>
<dbReference type="PANTHER" id="PTHR30093:SF44">
    <property type="entry name" value="TYPE II SECRETION SYSTEM CORE PROTEIN G"/>
    <property type="match status" value="1"/>
</dbReference>
<dbReference type="HOGENOM" id="CLU_091705_2_1_4"/>
<dbReference type="STRING" id="1458425.SRAA_0395"/>
<evidence type="ECO:0000313" key="12">
    <source>
        <dbReference type="EMBL" id="BAO80249.1"/>
    </source>
</evidence>
<reference evidence="12 13" key="1">
    <citation type="journal article" date="2014" name="Nat. Commun.">
        <title>Physiological and genomic features of highly alkaliphilic hydrogen-utilizing Betaproteobacteria from a continental serpentinizing site.</title>
        <authorList>
            <person name="Suzuki S."/>
            <person name="Kuenen J.G."/>
            <person name="Schipper K."/>
            <person name="van der Velde S."/>
            <person name="Ishii S."/>
            <person name="Wu A."/>
            <person name="Sorokin D.Y."/>
            <person name="Tenney A."/>
            <person name="Meng X.Y."/>
            <person name="Morrill P.L."/>
            <person name="Kamagata Y."/>
            <person name="Muyzer G."/>
            <person name="Nealson K.H."/>
        </authorList>
    </citation>
    <scope>NUCLEOTIDE SEQUENCE [LARGE SCALE GENOMIC DNA]</scope>
    <source>
        <strain evidence="12 13">A1</strain>
    </source>
</reference>
<keyword evidence="6" id="KW-0997">Cell inner membrane</keyword>
<comment type="subcellular location">
    <subcellularLocation>
        <location evidence="1">Cell inner membrane</location>
        <topology evidence="1">Single-pass membrane protein</topology>
    </subcellularLocation>
</comment>
<dbReference type="SUPFAM" id="SSF54523">
    <property type="entry name" value="Pili subunits"/>
    <property type="match status" value="1"/>
</dbReference>
<keyword evidence="8 10" id="KW-1133">Transmembrane helix</keyword>
<dbReference type="GO" id="GO:0015628">
    <property type="term" value="P:protein secretion by the type II secretion system"/>
    <property type="evidence" value="ECO:0007669"/>
    <property type="project" value="InterPro"/>
</dbReference>
<dbReference type="InterPro" id="IPR045584">
    <property type="entry name" value="Pilin-like"/>
</dbReference>
<dbReference type="KEGG" id="cbaa:SRAA_0395"/>
<evidence type="ECO:0000256" key="8">
    <source>
        <dbReference type="ARBA" id="ARBA00022989"/>
    </source>
</evidence>
<dbReference type="Proteomes" id="UP000067461">
    <property type="component" value="Chromosome"/>
</dbReference>
<evidence type="ECO:0000256" key="4">
    <source>
        <dbReference type="ARBA" id="ARBA00022475"/>
    </source>
</evidence>
<evidence type="ECO:0000256" key="3">
    <source>
        <dbReference type="ARBA" id="ARBA00020042"/>
    </source>
</evidence>
<organism evidence="12 13">
    <name type="scientific">Serpentinimonas raichei</name>
    <dbReference type="NCBI Taxonomy" id="1458425"/>
    <lineage>
        <taxon>Bacteria</taxon>
        <taxon>Pseudomonadati</taxon>
        <taxon>Pseudomonadota</taxon>
        <taxon>Betaproteobacteria</taxon>
        <taxon>Burkholderiales</taxon>
        <taxon>Comamonadaceae</taxon>
        <taxon>Serpentinimonas</taxon>
    </lineage>
</organism>
<evidence type="ECO:0000256" key="7">
    <source>
        <dbReference type="ARBA" id="ARBA00022692"/>
    </source>
</evidence>
<keyword evidence="7 10" id="KW-0812">Transmembrane</keyword>
<dbReference type="NCBIfam" id="TIGR02532">
    <property type="entry name" value="IV_pilin_GFxxxE"/>
    <property type="match status" value="1"/>
</dbReference>
<dbReference type="InterPro" id="IPR013545">
    <property type="entry name" value="T2SS_protein-GspG_C"/>
</dbReference>
<dbReference type="Pfam" id="PF07963">
    <property type="entry name" value="N_methyl"/>
    <property type="match status" value="1"/>
</dbReference>
<feature type="transmembrane region" description="Helical" evidence="10">
    <location>
        <begin position="28"/>
        <end position="50"/>
    </location>
</feature>
<keyword evidence="9 10" id="KW-0472">Membrane</keyword>
<dbReference type="InterPro" id="IPR012902">
    <property type="entry name" value="N_methyl_site"/>
</dbReference>
<comment type="similarity">
    <text evidence="2">Belongs to the GSP G family.</text>
</comment>
<keyword evidence="13" id="KW-1185">Reference proteome</keyword>
<accession>A0A060NMU9</accession>
<dbReference type="AlphaFoldDB" id="A0A060NMU9"/>
<feature type="domain" description="Type II secretion system protein GspG C-terminal" evidence="11">
    <location>
        <begin position="48"/>
        <end position="155"/>
    </location>
</feature>
<sequence length="156" mass="17216">MHTSLRLTDLHARASAHRRSHRSRGFTLIELMVILVIIGVLAALIVPNVLDRADDARVTAARTDVNNLMQALRLYRLDNQAFPSTEQGLEALVQRPTTAPAPPNWRPYIERLPTDPWGRPYRYLNPGVHGPVDVLSLGADGQPGGEGINADIGSWQ</sequence>
<dbReference type="GO" id="GO:0015627">
    <property type="term" value="C:type II protein secretion system complex"/>
    <property type="evidence" value="ECO:0007669"/>
    <property type="project" value="InterPro"/>
</dbReference>
<dbReference type="InterPro" id="IPR010054">
    <property type="entry name" value="Type2_sec_GspG"/>
</dbReference>
<dbReference type="EMBL" id="AP014568">
    <property type="protein sequence ID" value="BAO80249.1"/>
    <property type="molecule type" value="Genomic_DNA"/>
</dbReference>
<dbReference type="GO" id="GO:0005886">
    <property type="term" value="C:plasma membrane"/>
    <property type="evidence" value="ECO:0007669"/>
    <property type="project" value="UniProtKB-SubCell"/>
</dbReference>
<dbReference type="PANTHER" id="PTHR30093">
    <property type="entry name" value="GENERAL SECRETION PATHWAY PROTEIN G"/>
    <property type="match status" value="1"/>
</dbReference>
<keyword evidence="4" id="KW-1003">Cell membrane</keyword>
<evidence type="ECO:0000313" key="13">
    <source>
        <dbReference type="Proteomes" id="UP000067461"/>
    </source>
</evidence>
<name>A0A060NMU9_9BURK</name>
<evidence type="ECO:0000256" key="2">
    <source>
        <dbReference type="ARBA" id="ARBA00009984"/>
    </source>
</evidence>
<evidence type="ECO:0000256" key="10">
    <source>
        <dbReference type="SAM" id="Phobius"/>
    </source>
</evidence>
<evidence type="ECO:0000256" key="9">
    <source>
        <dbReference type="ARBA" id="ARBA00023136"/>
    </source>
</evidence>
<gene>
    <name evidence="12" type="primary">gspG</name>
    <name evidence="12" type="ORF">SRAA_0395</name>
</gene>
<proteinExistence type="inferred from homology"/>
<dbReference type="Gene3D" id="3.30.700.10">
    <property type="entry name" value="Glycoprotein, Type 4 Pilin"/>
    <property type="match status" value="1"/>
</dbReference>
<evidence type="ECO:0000259" key="11">
    <source>
        <dbReference type="Pfam" id="PF08334"/>
    </source>
</evidence>
<evidence type="ECO:0000256" key="1">
    <source>
        <dbReference type="ARBA" id="ARBA00004377"/>
    </source>
</evidence>
<dbReference type="Pfam" id="PF08334">
    <property type="entry name" value="T2SSG"/>
    <property type="match status" value="1"/>
</dbReference>
<evidence type="ECO:0000256" key="6">
    <source>
        <dbReference type="ARBA" id="ARBA00022519"/>
    </source>
</evidence>